<feature type="region of interest" description="Disordered" evidence="1">
    <location>
        <begin position="1"/>
        <end position="30"/>
    </location>
</feature>
<gene>
    <name evidence="2" type="ORF">COLO4_25480</name>
</gene>
<reference evidence="3" key="1">
    <citation type="submission" date="2013-09" db="EMBL/GenBank/DDBJ databases">
        <title>Corchorus olitorius genome sequencing.</title>
        <authorList>
            <person name="Alam M."/>
            <person name="Haque M.S."/>
            <person name="Islam M.S."/>
            <person name="Emdad E.M."/>
            <person name="Islam M.M."/>
            <person name="Ahmed B."/>
            <person name="Halim A."/>
            <person name="Hossen Q.M.M."/>
            <person name="Hossain M.Z."/>
            <person name="Ahmed R."/>
            <person name="Khan M.M."/>
            <person name="Islam R."/>
            <person name="Rashid M.M."/>
            <person name="Khan S.A."/>
            <person name="Rahman M.S."/>
            <person name="Alam M."/>
            <person name="Yahiya A.S."/>
            <person name="Khan M.S."/>
            <person name="Azam M.S."/>
            <person name="Haque T."/>
            <person name="Lashkar M.Z.H."/>
            <person name="Akhand A.I."/>
            <person name="Morshed G."/>
            <person name="Roy S."/>
            <person name="Uddin K.S."/>
            <person name="Rabeya T."/>
            <person name="Hossain A.S."/>
            <person name="Chowdhury A."/>
            <person name="Snigdha A.R."/>
            <person name="Mortoza M.S."/>
            <person name="Matin S.A."/>
            <person name="Hoque S.M.E."/>
            <person name="Islam M.K."/>
            <person name="Roy D.K."/>
            <person name="Haider R."/>
            <person name="Moosa M.M."/>
            <person name="Elias S.M."/>
            <person name="Hasan A.M."/>
            <person name="Jahan S."/>
            <person name="Shafiuddin M."/>
            <person name="Mahmood N."/>
            <person name="Shommy N.S."/>
        </authorList>
    </citation>
    <scope>NUCLEOTIDE SEQUENCE [LARGE SCALE GENOMIC DNA]</scope>
    <source>
        <strain evidence="3">cv. O-4</strain>
    </source>
</reference>
<name>A0A1R3I289_9ROSI</name>
<dbReference type="Proteomes" id="UP000187203">
    <property type="component" value="Unassembled WGS sequence"/>
</dbReference>
<evidence type="ECO:0000313" key="2">
    <source>
        <dbReference type="EMBL" id="OMO76693.1"/>
    </source>
</evidence>
<comment type="caution">
    <text evidence="2">The sequence shown here is derived from an EMBL/GenBank/DDBJ whole genome shotgun (WGS) entry which is preliminary data.</text>
</comment>
<protein>
    <submittedName>
        <fullName evidence="2">Uncharacterized protein</fullName>
    </submittedName>
</protein>
<dbReference type="EMBL" id="AWUE01019061">
    <property type="protein sequence ID" value="OMO76693.1"/>
    <property type="molecule type" value="Genomic_DNA"/>
</dbReference>
<feature type="compositionally biased region" description="Low complexity" evidence="1">
    <location>
        <begin position="1"/>
        <end position="11"/>
    </location>
</feature>
<dbReference type="AlphaFoldDB" id="A0A1R3I289"/>
<accession>A0A1R3I289</accession>
<keyword evidence="3" id="KW-1185">Reference proteome</keyword>
<proteinExistence type="predicted"/>
<sequence>MGREQGGQQQQPGHRAKKQCVDTLTERLET</sequence>
<evidence type="ECO:0000256" key="1">
    <source>
        <dbReference type="SAM" id="MobiDB-lite"/>
    </source>
</evidence>
<organism evidence="2 3">
    <name type="scientific">Corchorus olitorius</name>
    <dbReference type="NCBI Taxonomy" id="93759"/>
    <lineage>
        <taxon>Eukaryota</taxon>
        <taxon>Viridiplantae</taxon>
        <taxon>Streptophyta</taxon>
        <taxon>Embryophyta</taxon>
        <taxon>Tracheophyta</taxon>
        <taxon>Spermatophyta</taxon>
        <taxon>Magnoliopsida</taxon>
        <taxon>eudicotyledons</taxon>
        <taxon>Gunneridae</taxon>
        <taxon>Pentapetalae</taxon>
        <taxon>rosids</taxon>
        <taxon>malvids</taxon>
        <taxon>Malvales</taxon>
        <taxon>Malvaceae</taxon>
        <taxon>Grewioideae</taxon>
        <taxon>Apeibeae</taxon>
        <taxon>Corchorus</taxon>
    </lineage>
</organism>
<evidence type="ECO:0000313" key="3">
    <source>
        <dbReference type="Proteomes" id="UP000187203"/>
    </source>
</evidence>